<dbReference type="Pfam" id="PF13279">
    <property type="entry name" value="4HBT_2"/>
    <property type="match status" value="1"/>
</dbReference>
<proteinExistence type="inferred from homology"/>
<dbReference type="SUPFAM" id="SSF54637">
    <property type="entry name" value="Thioesterase/thiol ester dehydrase-isomerase"/>
    <property type="match status" value="1"/>
</dbReference>
<dbReference type="InterPro" id="IPR029069">
    <property type="entry name" value="HotDog_dom_sf"/>
</dbReference>
<dbReference type="CDD" id="cd00586">
    <property type="entry name" value="4HBT"/>
    <property type="match status" value="1"/>
</dbReference>
<dbReference type="RefSeq" id="WP_344931551.1">
    <property type="nucleotide sequence ID" value="NZ_BAABDM010000001.1"/>
</dbReference>
<accession>A0ABP7W7R5</accession>
<reference evidence="4" key="1">
    <citation type="journal article" date="2019" name="Int. J. Syst. Evol. Microbiol.">
        <title>The Global Catalogue of Microorganisms (GCM) 10K type strain sequencing project: providing services to taxonomists for standard genome sequencing and annotation.</title>
        <authorList>
            <consortium name="The Broad Institute Genomics Platform"/>
            <consortium name="The Broad Institute Genome Sequencing Center for Infectious Disease"/>
            <person name="Wu L."/>
            <person name="Ma J."/>
        </authorList>
    </citation>
    <scope>NUCLEOTIDE SEQUENCE [LARGE SCALE GENOMIC DNA]</scope>
    <source>
        <strain evidence="4">JCM 17304</strain>
    </source>
</reference>
<evidence type="ECO:0000256" key="1">
    <source>
        <dbReference type="ARBA" id="ARBA00005953"/>
    </source>
</evidence>
<evidence type="ECO:0000313" key="4">
    <source>
        <dbReference type="Proteomes" id="UP001500392"/>
    </source>
</evidence>
<dbReference type="InterPro" id="IPR050563">
    <property type="entry name" value="4-hydroxybenzoyl-CoA_TE"/>
</dbReference>
<dbReference type="EMBL" id="BAABDM010000001">
    <property type="protein sequence ID" value="GAA4081829.1"/>
    <property type="molecule type" value="Genomic_DNA"/>
</dbReference>
<dbReference type="InterPro" id="IPR006684">
    <property type="entry name" value="YbgC/YbaW"/>
</dbReference>
<name>A0ABP7W7R5_9GAMM</name>
<dbReference type="PANTHER" id="PTHR31793:SF37">
    <property type="entry name" value="ACYL-COA THIOESTER HYDROLASE YBGC"/>
    <property type="match status" value="1"/>
</dbReference>
<gene>
    <name evidence="3" type="primary">ybgC</name>
    <name evidence="3" type="ORF">GCM10022414_00220</name>
</gene>
<dbReference type="NCBIfam" id="TIGR02799">
    <property type="entry name" value="thio_ybgC"/>
    <property type="match status" value="1"/>
</dbReference>
<dbReference type="PANTHER" id="PTHR31793">
    <property type="entry name" value="4-HYDROXYBENZOYL-COA THIOESTERASE FAMILY MEMBER"/>
    <property type="match status" value="1"/>
</dbReference>
<organism evidence="3 4">
    <name type="scientific">Zhongshania borealis</name>
    <dbReference type="NCBI Taxonomy" id="889488"/>
    <lineage>
        <taxon>Bacteria</taxon>
        <taxon>Pseudomonadati</taxon>
        <taxon>Pseudomonadota</taxon>
        <taxon>Gammaproteobacteria</taxon>
        <taxon>Cellvibrionales</taxon>
        <taxon>Spongiibacteraceae</taxon>
        <taxon>Zhongshania</taxon>
    </lineage>
</organism>
<protein>
    <submittedName>
        <fullName evidence="3">Tol-pal system-associated acyl-CoA thioesterase</fullName>
    </submittedName>
</protein>
<dbReference type="NCBIfam" id="TIGR00051">
    <property type="entry name" value="YbgC/FadM family acyl-CoA thioesterase"/>
    <property type="match status" value="1"/>
</dbReference>
<comment type="caution">
    <text evidence="3">The sequence shown here is derived from an EMBL/GenBank/DDBJ whole genome shotgun (WGS) entry which is preliminary data.</text>
</comment>
<dbReference type="PIRSF" id="PIRSF003230">
    <property type="entry name" value="YbgC"/>
    <property type="match status" value="1"/>
</dbReference>
<sequence>MEFRLPLRVYIEDTDAGGIVYYVNYLKYMERARTEYMRDQGFSKAAIMNDALMFVVSALQTKYLRPARLDEQLIVTARVIAAARVSLRFEQRVYRGEELLCEAEVTVACVDSSTLRPKRIPTELLAALKH</sequence>
<comment type="similarity">
    <text evidence="1">Belongs to the 4-hydroxybenzoyl-CoA thioesterase family.</text>
</comment>
<keyword evidence="4" id="KW-1185">Reference proteome</keyword>
<evidence type="ECO:0000256" key="2">
    <source>
        <dbReference type="ARBA" id="ARBA00022801"/>
    </source>
</evidence>
<keyword evidence="2" id="KW-0378">Hydrolase</keyword>
<dbReference type="InterPro" id="IPR014166">
    <property type="entry name" value="Tol-Pal_acyl-CoA_thioesterase"/>
</dbReference>
<dbReference type="Gene3D" id="3.10.129.10">
    <property type="entry name" value="Hotdog Thioesterase"/>
    <property type="match status" value="1"/>
</dbReference>
<dbReference type="Proteomes" id="UP001500392">
    <property type="component" value="Unassembled WGS sequence"/>
</dbReference>
<evidence type="ECO:0000313" key="3">
    <source>
        <dbReference type="EMBL" id="GAA4081829.1"/>
    </source>
</evidence>